<dbReference type="GO" id="GO:0016020">
    <property type="term" value="C:membrane"/>
    <property type="evidence" value="ECO:0007669"/>
    <property type="project" value="UniProtKB-SubCell"/>
</dbReference>
<dbReference type="Pfam" id="PF04228">
    <property type="entry name" value="Zn_peptidase"/>
    <property type="match status" value="1"/>
</dbReference>
<comment type="subcellular location">
    <subcellularLocation>
        <location evidence="1">Membrane</location>
        <topology evidence="1">Single-pass membrane protein</topology>
    </subcellularLocation>
</comment>
<evidence type="ECO:0000256" key="2">
    <source>
        <dbReference type="ARBA" id="ARBA00022692"/>
    </source>
</evidence>
<dbReference type="Proteomes" id="UP000827069">
    <property type="component" value="Chromosome"/>
</dbReference>
<sequence length="299" mass="32948">MRWKGRRISTNVEDRRGGGAAKAGGISILGLIIAFVAWKFFGVDPQMAYQATKSVTQQQQVSDQAPQQLTPEQEEASEFVGTVLADTEDTWSPIFKQLGGTYTPPKLVMFSGAIRSGCGTAQAAMGPFYCPADQKVYIDTAFFKDMRQQMGISGEQNQTELSRQDQAGDFAQAYVIAHEVGHHVQNLLGISSQVQQAQAQGTRTQGNQLSVRLELQADCFAGIWANHNQQRTQFLEQGDIEEAMDAAQKIGDDYLQKQATGQVVPDSFTHGTSQQRMHWFQVGLKTGDLNQCNTFESNL</sequence>
<feature type="region of interest" description="Disordered" evidence="5">
    <location>
        <begin position="1"/>
        <end position="20"/>
    </location>
</feature>
<proteinExistence type="predicted"/>
<dbReference type="AlphaFoldDB" id="A0ABD7F423"/>
<dbReference type="EMBL" id="CP079898">
    <property type="protein sequence ID" value="QXZ22875.1"/>
    <property type="molecule type" value="Genomic_DNA"/>
</dbReference>
<reference evidence="7 8" key="1">
    <citation type="submission" date="2021-07" db="EMBL/GenBank/DDBJ databases">
        <title>FDA dAtabase for Regulatory Grade micrObial Sequences (FDA-ARGOS): Supporting development and validation of Infectious Disease Dx tests.</title>
        <authorList>
            <person name="Sproer C."/>
            <person name="Gronow S."/>
            <person name="Severitt S."/>
            <person name="Schroder I."/>
            <person name="Tallon L."/>
            <person name="Sadzewicz L."/>
            <person name="Zhao X."/>
            <person name="Boylan J."/>
            <person name="Ott S."/>
            <person name="Bowen H."/>
            <person name="Vavikolanu K."/>
            <person name="Mehta A."/>
            <person name="Aluvathingal J."/>
            <person name="Nadendla S."/>
            <person name="Lowell S."/>
            <person name="Myers T."/>
            <person name="Yan Y."/>
        </authorList>
    </citation>
    <scope>NUCLEOTIDE SEQUENCE [LARGE SCALE GENOMIC DNA]</scope>
    <source>
        <strain evidence="7 8">FDAARGOS_1401</strain>
    </source>
</reference>
<accession>A0ABD7F423</accession>
<keyword evidence="3 6" id="KW-1133">Transmembrane helix</keyword>
<keyword evidence="2 6" id="KW-0812">Transmembrane</keyword>
<dbReference type="PANTHER" id="PTHR30168:SF0">
    <property type="entry name" value="INNER MEMBRANE PROTEIN"/>
    <property type="match status" value="1"/>
</dbReference>
<feature type="transmembrane region" description="Helical" evidence="6">
    <location>
        <begin position="20"/>
        <end position="41"/>
    </location>
</feature>
<evidence type="ECO:0000256" key="3">
    <source>
        <dbReference type="ARBA" id="ARBA00022989"/>
    </source>
</evidence>
<keyword evidence="8" id="KW-1185">Reference proteome</keyword>
<evidence type="ECO:0000313" key="7">
    <source>
        <dbReference type="EMBL" id="QXZ22875.1"/>
    </source>
</evidence>
<name>A0ABD7F423_9GAMM</name>
<organism evidence="7 8">
    <name type="scientific">Acinetobacter septicus</name>
    <dbReference type="NCBI Taxonomy" id="465797"/>
    <lineage>
        <taxon>Bacteria</taxon>
        <taxon>Pseudomonadati</taxon>
        <taxon>Pseudomonadota</taxon>
        <taxon>Gammaproteobacteria</taxon>
        <taxon>Moraxellales</taxon>
        <taxon>Moraxellaceae</taxon>
        <taxon>Acinetobacter</taxon>
    </lineage>
</organism>
<evidence type="ECO:0000256" key="5">
    <source>
        <dbReference type="SAM" id="MobiDB-lite"/>
    </source>
</evidence>
<evidence type="ECO:0000256" key="6">
    <source>
        <dbReference type="SAM" id="Phobius"/>
    </source>
</evidence>
<evidence type="ECO:0000256" key="1">
    <source>
        <dbReference type="ARBA" id="ARBA00004167"/>
    </source>
</evidence>
<gene>
    <name evidence="7" type="ORF">I6L31_14465</name>
</gene>
<dbReference type="PANTHER" id="PTHR30168">
    <property type="entry name" value="PUTATIVE MEMBRANE PROTEIN YPFJ"/>
    <property type="match status" value="1"/>
</dbReference>
<evidence type="ECO:0000256" key="4">
    <source>
        <dbReference type="ARBA" id="ARBA00023136"/>
    </source>
</evidence>
<dbReference type="RefSeq" id="WP_005003033.1">
    <property type="nucleotide sequence ID" value="NZ_CP079898.1"/>
</dbReference>
<keyword evidence="4 6" id="KW-0472">Membrane</keyword>
<dbReference type="InterPro" id="IPR007343">
    <property type="entry name" value="Uncharacterised_pept_Zn_put"/>
</dbReference>
<protein>
    <submittedName>
        <fullName evidence="7">Neutral zinc metallopeptidase</fullName>
    </submittedName>
</protein>
<evidence type="ECO:0000313" key="8">
    <source>
        <dbReference type="Proteomes" id="UP000827069"/>
    </source>
</evidence>